<organism evidence="1 2">
    <name type="scientific">Pseudohoeflea suaedae</name>
    <dbReference type="NCBI Taxonomy" id="877384"/>
    <lineage>
        <taxon>Bacteria</taxon>
        <taxon>Pseudomonadati</taxon>
        <taxon>Pseudomonadota</taxon>
        <taxon>Alphaproteobacteria</taxon>
        <taxon>Hyphomicrobiales</taxon>
        <taxon>Rhizobiaceae</taxon>
        <taxon>Pseudohoeflea</taxon>
    </lineage>
</organism>
<comment type="caution">
    <text evidence="1">The sequence shown here is derived from an EMBL/GenBank/DDBJ whole genome shotgun (WGS) entry which is preliminary data.</text>
</comment>
<name>A0A4R5PN45_9HYPH</name>
<accession>A0A4R5PN45</accession>
<dbReference type="RefSeq" id="WP_133283305.1">
    <property type="nucleotide sequence ID" value="NZ_SMSI01000001.1"/>
</dbReference>
<dbReference type="EMBL" id="SMSI01000001">
    <property type="protein sequence ID" value="TDH38470.1"/>
    <property type="molecule type" value="Genomic_DNA"/>
</dbReference>
<gene>
    <name evidence="1" type="ORF">E2A64_05005</name>
</gene>
<sequence length="147" mass="16432">MSDQSEDRGVPPASDEIRPVFDAAPARARAIAIELRELIYRTASKLDEVSDLTESLKWGEPSYAPSRPGIGTSVRISPREDGSVGLMFICHTDIVSSFRELYRDELEFEGRRAIILRRSGQSTDAVTHCVSMAMTWHLGKRAKRRPA</sequence>
<dbReference type="SUPFAM" id="SSF159888">
    <property type="entry name" value="YdhG-like"/>
    <property type="match status" value="1"/>
</dbReference>
<reference evidence="1 2" key="1">
    <citation type="journal article" date="2013" name="Int. J. Syst. Evol. Microbiol.">
        <title>Hoeflea suaedae sp. nov., an endophytic bacterium isolated from the root of the halophyte Suaeda maritima.</title>
        <authorList>
            <person name="Chung E.J."/>
            <person name="Park J.A."/>
            <person name="Pramanik P."/>
            <person name="Bibi F."/>
            <person name="Jeon C.O."/>
            <person name="Chung Y.R."/>
        </authorList>
    </citation>
    <scope>NUCLEOTIDE SEQUENCE [LARGE SCALE GENOMIC DNA]</scope>
    <source>
        <strain evidence="1 2">YC6898</strain>
    </source>
</reference>
<dbReference type="OrthoDB" id="328972at2"/>
<proteinExistence type="predicted"/>
<dbReference type="Proteomes" id="UP000295131">
    <property type="component" value="Unassembled WGS sequence"/>
</dbReference>
<protein>
    <submittedName>
        <fullName evidence="1">DUF1801 domain-containing protein</fullName>
    </submittedName>
</protein>
<evidence type="ECO:0000313" key="2">
    <source>
        <dbReference type="Proteomes" id="UP000295131"/>
    </source>
</evidence>
<keyword evidence="2" id="KW-1185">Reference proteome</keyword>
<dbReference type="AlphaFoldDB" id="A0A4R5PN45"/>
<evidence type="ECO:0000313" key="1">
    <source>
        <dbReference type="EMBL" id="TDH38470.1"/>
    </source>
</evidence>